<evidence type="ECO:0000313" key="4">
    <source>
        <dbReference type="Proteomes" id="UP001221816"/>
    </source>
</evidence>
<dbReference type="Pfam" id="PF17891">
    <property type="entry name" value="FluMu_N"/>
    <property type="match status" value="1"/>
</dbReference>
<name>A0ABT5CQU6_9ENTR</name>
<evidence type="ECO:0000256" key="1">
    <source>
        <dbReference type="SAM" id="MobiDB-lite"/>
    </source>
</evidence>
<feature type="compositionally biased region" description="Low complexity" evidence="1">
    <location>
        <begin position="137"/>
        <end position="150"/>
    </location>
</feature>
<gene>
    <name evidence="3" type="ORF">PIK62_07470</name>
</gene>
<organism evidence="3 4">
    <name type="scientific">Klebsiella pasteurii</name>
    <dbReference type="NCBI Taxonomy" id="2587529"/>
    <lineage>
        <taxon>Bacteria</taxon>
        <taxon>Pseudomonadati</taxon>
        <taxon>Pseudomonadota</taxon>
        <taxon>Gammaproteobacteria</taxon>
        <taxon>Enterobacterales</taxon>
        <taxon>Enterobacteriaceae</taxon>
        <taxon>Klebsiella/Raoultella group</taxon>
        <taxon>Klebsiella</taxon>
    </lineage>
</organism>
<evidence type="ECO:0000259" key="2">
    <source>
        <dbReference type="Pfam" id="PF17891"/>
    </source>
</evidence>
<evidence type="ECO:0000313" key="3">
    <source>
        <dbReference type="EMBL" id="MDC0692486.1"/>
    </source>
</evidence>
<dbReference type="Gene3D" id="3.40.5.80">
    <property type="match status" value="1"/>
</dbReference>
<dbReference type="SUPFAM" id="SSF160059">
    <property type="entry name" value="PriA/YqbF domain"/>
    <property type="match status" value="1"/>
</dbReference>
<dbReference type="Proteomes" id="UP001221816">
    <property type="component" value="Unassembled WGS sequence"/>
</dbReference>
<dbReference type="EMBL" id="JAQNDI010000003">
    <property type="protein sequence ID" value="MDC0692486.1"/>
    <property type="molecule type" value="Genomic_DNA"/>
</dbReference>
<keyword evidence="4" id="KW-1185">Reference proteome</keyword>
<feature type="domain" description="Mu-like prophage FluMu N-terminal" evidence="2">
    <location>
        <begin position="7"/>
        <end position="50"/>
    </location>
</feature>
<dbReference type="RefSeq" id="WP_047935317.1">
    <property type="nucleotide sequence ID" value="NZ_JAQNDH010000006.1"/>
</dbReference>
<feature type="region of interest" description="Disordered" evidence="1">
    <location>
        <begin position="105"/>
        <end position="150"/>
    </location>
</feature>
<comment type="caution">
    <text evidence="3">The sequence shown here is derived from an EMBL/GenBank/DDBJ whole genome shotgun (WGS) entry which is preliminary data.</text>
</comment>
<sequence length="150" mass="15830">MPEITITAKRDGFRRCGVAHRDVPVTWPDGSFTKEQIAILRAEPSLVVHIGALSGDDDKLKAAQGRIQELETVALQLKEDSVGLMQQLLEVTADRDRLQAELTVSGSVPVPEVKDNAADGTAGSASAPEAKDRAAVDDAAAADTSAKAKK</sequence>
<accession>A0ABT5CQU6</accession>
<protein>
    <submittedName>
        <fullName evidence="3">HI1506-related protein</fullName>
    </submittedName>
</protein>
<reference evidence="3 4" key="1">
    <citation type="submission" date="2023-01" db="EMBL/GenBank/DDBJ databases">
        <authorList>
            <person name="Dale J."/>
        </authorList>
    </citation>
    <scope>NUCLEOTIDE SEQUENCE [LARGE SCALE GENOMIC DNA]</scope>
    <source>
        <strain evidence="3 4">2022EL-01098</strain>
    </source>
</reference>
<proteinExistence type="predicted"/>
<dbReference type="InterPro" id="IPR041227">
    <property type="entry name" value="FluMu_N"/>
</dbReference>